<evidence type="ECO:0000313" key="1">
    <source>
        <dbReference type="EMBL" id="CAG6623643.1"/>
    </source>
</evidence>
<accession>A0A8D8MFL2</accession>
<reference evidence="1" key="1">
    <citation type="submission" date="2021-05" db="EMBL/GenBank/DDBJ databases">
        <authorList>
            <person name="Alioto T."/>
            <person name="Alioto T."/>
            <person name="Gomez Garrido J."/>
        </authorList>
    </citation>
    <scope>NUCLEOTIDE SEQUENCE</scope>
</reference>
<dbReference type="EMBL" id="HBUF01055394">
    <property type="protein sequence ID" value="CAG6623643.1"/>
    <property type="molecule type" value="Transcribed_RNA"/>
</dbReference>
<dbReference type="AlphaFoldDB" id="A0A8D8MFL2"/>
<sequence length="111" mass="12988">MFLVLASGAYLWGRGGCSGAQAPPPKSNLKKKLPKLWPFCCFSKKVYVSVYLCMYRLYRLKIFSSNNFINDVYLNFCNTFFTLSRAYHVWQGLLGNTIFDLRPWEFLVIFF</sequence>
<organism evidence="1">
    <name type="scientific">Cacopsylla melanoneura</name>
    <dbReference type="NCBI Taxonomy" id="428564"/>
    <lineage>
        <taxon>Eukaryota</taxon>
        <taxon>Metazoa</taxon>
        <taxon>Ecdysozoa</taxon>
        <taxon>Arthropoda</taxon>
        <taxon>Hexapoda</taxon>
        <taxon>Insecta</taxon>
        <taxon>Pterygota</taxon>
        <taxon>Neoptera</taxon>
        <taxon>Paraneoptera</taxon>
        <taxon>Hemiptera</taxon>
        <taxon>Sternorrhyncha</taxon>
        <taxon>Psylloidea</taxon>
        <taxon>Psyllidae</taxon>
        <taxon>Psyllinae</taxon>
        <taxon>Cacopsylla</taxon>
    </lineage>
</organism>
<proteinExistence type="predicted"/>
<name>A0A8D8MFL2_9HEMI</name>
<protein>
    <submittedName>
        <fullName evidence="1">Uncharacterized protein</fullName>
    </submittedName>
</protein>